<organism evidence="1 2">
    <name type="scientific">Oligella urethralis DNF00040</name>
    <dbReference type="NCBI Taxonomy" id="1401065"/>
    <lineage>
        <taxon>Bacteria</taxon>
        <taxon>Pseudomonadati</taxon>
        <taxon>Pseudomonadota</taxon>
        <taxon>Betaproteobacteria</taxon>
        <taxon>Burkholderiales</taxon>
        <taxon>Alcaligenaceae</taxon>
        <taxon>Oligella</taxon>
    </lineage>
</organism>
<dbReference type="Pfam" id="PF05742">
    <property type="entry name" value="TANGO2"/>
    <property type="match status" value="1"/>
</dbReference>
<evidence type="ECO:0008006" key="3">
    <source>
        <dbReference type="Google" id="ProtNLM"/>
    </source>
</evidence>
<dbReference type="AlphaFoldDB" id="A0A095ZCN1"/>
<accession>A0A095ZCN1</accession>
<dbReference type="EMBL" id="JRNI01000006">
    <property type="protein sequence ID" value="KGF32136.1"/>
    <property type="molecule type" value="Genomic_DNA"/>
</dbReference>
<dbReference type="eggNOG" id="COG3332">
    <property type="taxonomic scope" value="Bacteria"/>
</dbReference>
<reference evidence="1 2" key="1">
    <citation type="submission" date="2014-07" db="EMBL/GenBank/DDBJ databases">
        <authorList>
            <person name="McCorrison J."/>
            <person name="Sanka R."/>
            <person name="Torralba M."/>
            <person name="Gillis M."/>
            <person name="Haft D.H."/>
            <person name="Methe B."/>
            <person name="Sutton G."/>
            <person name="Nelson K.E."/>
        </authorList>
    </citation>
    <scope>NUCLEOTIDE SEQUENCE [LARGE SCALE GENOMIC DNA]</scope>
    <source>
        <strain evidence="1 2">DNF00040</strain>
    </source>
</reference>
<name>A0A095ZCN1_9BURK</name>
<dbReference type="Proteomes" id="UP000029629">
    <property type="component" value="Unassembled WGS sequence"/>
</dbReference>
<protein>
    <recommendedName>
        <fullName evidence="3">NRDE family protein</fullName>
    </recommendedName>
</protein>
<comment type="caution">
    <text evidence="1">The sequence shown here is derived from an EMBL/GenBank/DDBJ whole genome shotgun (WGS) entry which is preliminary data.</text>
</comment>
<sequence length="293" mass="32767">MCIAYLRFQPEQEIALFIAANRDEFHRRPTAYADIWPDHDTIIAGRDLEAGGTWLGMNRQGGAALITNIRHPMALKSTATSRGALVLNALRHQAADPAHWHDADPLAQWLQKQGPLDSYNGFNLIFGDAKALYYLSNYALIAADTCSHKQHLHPLKAGSYTLSNANLYTPWPKTEALGKSLAQVDVSALRPHDFHEPQSSFVRDFTGEVFARLADTQQAAPERLPQTGITKELEQLLSSPFIISPDYGTRSSSIVLIFKDGSSFLAERSFDPQAHIIQQRYFFQRQGQVIRGH</sequence>
<dbReference type="PANTHER" id="PTHR17985:SF8">
    <property type="entry name" value="TRANSPORT AND GOLGI ORGANIZATION PROTEIN 2 HOMOLOG"/>
    <property type="match status" value="1"/>
</dbReference>
<keyword evidence="2" id="KW-1185">Reference proteome</keyword>
<dbReference type="PANTHER" id="PTHR17985">
    <property type="entry name" value="SER/THR-RICH PROTEIN T10 IN DGCR REGION"/>
    <property type="match status" value="1"/>
</dbReference>
<proteinExistence type="predicted"/>
<dbReference type="RefSeq" id="WP_036557324.1">
    <property type="nucleotide sequence ID" value="NZ_JRNI01000006.1"/>
</dbReference>
<dbReference type="OrthoDB" id="4380123at2"/>
<dbReference type="InterPro" id="IPR008551">
    <property type="entry name" value="TANGO2"/>
</dbReference>
<gene>
    <name evidence="1" type="ORF">HMPREF2130_01320</name>
</gene>
<evidence type="ECO:0000313" key="1">
    <source>
        <dbReference type="EMBL" id="KGF32136.1"/>
    </source>
</evidence>
<evidence type="ECO:0000313" key="2">
    <source>
        <dbReference type="Proteomes" id="UP000029629"/>
    </source>
</evidence>